<keyword evidence="2" id="KW-1185">Reference proteome</keyword>
<protein>
    <submittedName>
        <fullName evidence="1">Uncharacterized protein</fullName>
    </submittedName>
</protein>
<accession>A0A5C3QR53</accession>
<name>A0A5C3QR53_9AGAR</name>
<evidence type="ECO:0000313" key="2">
    <source>
        <dbReference type="Proteomes" id="UP000305067"/>
    </source>
</evidence>
<evidence type="ECO:0000313" key="1">
    <source>
        <dbReference type="EMBL" id="TFL04342.1"/>
    </source>
</evidence>
<gene>
    <name evidence="1" type="ORF">BDV98DRAFT_313808</name>
</gene>
<dbReference type="AlphaFoldDB" id="A0A5C3QR53"/>
<dbReference type="Proteomes" id="UP000305067">
    <property type="component" value="Unassembled WGS sequence"/>
</dbReference>
<dbReference type="EMBL" id="ML178818">
    <property type="protein sequence ID" value="TFL04342.1"/>
    <property type="molecule type" value="Genomic_DNA"/>
</dbReference>
<sequence length="99" mass="11172">MNKHPFTLPDDLARLAETICSSTAAEPRIQVANPRHRVAARAAMQDGIDLLSNMKTYFDATTPIANLPDQLFSEIFLFCLDTEYAYSSARCMFMLVCRH</sequence>
<organism evidence="1 2">
    <name type="scientific">Pterulicium gracile</name>
    <dbReference type="NCBI Taxonomy" id="1884261"/>
    <lineage>
        <taxon>Eukaryota</taxon>
        <taxon>Fungi</taxon>
        <taxon>Dikarya</taxon>
        <taxon>Basidiomycota</taxon>
        <taxon>Agaricomycotina</taxon>
        <taxon>Agaricomycetes</taxon>
        <taxon>Agaricomycetidae</taxon>
        <taxon>Agaricales</taxon>
        <taxon>Pleurotineae</taxon>
        <taxon>Pterulaceae</taxon>
        <taxon>Pterulicium</taxon>
    </lineage>
</organism>
<reference evidence="1 2" key="1">
    <citation type="journal article" date="2019" name="Nat. Ecol. Evol.">
        <title>Megaphylogeny resolves global patterns of mushroom evolution.</title>
        <authorList>
            <person name="Varga T."/>
            <person name="Krizsan K."/>
            <person name="Foldi C."/>
            <person name="Dima B."/>
            <person name="Sanchez-Garcia M."/>
            <person name="Sanchez-Ramirez S."/>
            <person name="Szollosi G.J."/>
            <person name="Szarkandi J.G."/>
            <person name="Papp V."/>
            <person name="Albert L."/>
            <person name="Andreopoulos W."/>
            <person name="Angelini C."/>
            <person name="Antonin V."/>
            <person name="Barry K.W."/>
            <person name="Bougher N.L."/>
            <person name="Buchanan P."/>
            <person name="Buyck B."/>
            <person name="Bense V."/>
            <person name="Catcheside P."/>
            <person name="Chovatia M."/>
            <person name="Cooper J."/>
            <person name="Damon W."/>
            <person name="Desjardin D."/>
            <person name="Finy P."/>
            <person name="Geml J."/>
            <person name="Haridas S."/>
            <person name="Hughes K."/>
            <person name="Justo A."/>
            <person name="Karasinski D."/>
            <person name="Kautmanova I."/>
            <person name="Kiss B."/>
            <person name="Kocsube S."/>
            <person name="Kotiranta H."/>
            <person name="LaButti K.M."/>
            <person name="Lechner B.E."/>
            <person name="Liimatainen K."/>
            <person name="Lipzen A."/>
            <person name="Lukacs Z."/>
            <person name="Mihaltcheva S."/>
            <person name="Morgado L.N."/>
            <person name="Niskanen T."/>
            <person name="Noordeloos M.E."/>
            <person name="Ohm R.A."/>
            <person name="Ortiz-Santana B."/>
            <person name="Ovrebo C."/>
            <person name="Racz N."/>
            <person name="Riley R."/>
            <person name="Savchenko A."/>
            <person name="Shiryaev A."/>
            <person name="Soop K."/>
            <person name="Spirin V."/>
            <person name="Szebenyi C."/>
            <person name="Tomsovsky M."/>
            <person name="Tulloss R.E."/>
            <person name="Uehling J."/>
            <person name="Grigoriev I.V."/>
            <person name="Vagvolgyi C."/>
            <person name="Papp T."/>
            <person name="Martin F.M."/>
            <person name="Miettinen O."/>
            <person name="Hibbett D.S."/>
            <person name="Nagy L.G."/>
        </authorList>
    </citation>
    <scope>NUCLEOTIDE SEQUENCE [LARGE SCALE GENOMIC DNA]</scope>
    <source>
        <strain evidence="1 2">CBS 309.79</strain>
    </source>
</reference>
<proteinExistence type="predicted"/>